<keyword evidence="4" id="KW-0862">Zinc</keyword>
<dbReference type="PANTHER" id="PTHR11844:SF25">
    <property type="entry name" value="NTR DOMAIN-CONTAINING PROTEIN"/>
    <property type="match status" value="1"/>
</dbReference>
<keyword evidence="6" id="KW-0732">Signal</keyword>
<evidence type="ECO:0000256" key="3">
    <source>
        <dbReference type="ARBA" id="ARBA00023157"/>
    </source>
</evidence>
<keyword evidence="4" id="KW-0479">Metal-binding</keyword>
<evidence type="ECO:0000256" key="5">
    <source>
        <dbReference type="PIRSR" id="PIRSR601820-3"/>
    </source>
</evidence>
<evidence type="ECO:0000313" key="9">
    <source>
        <dbReference type="WBParaSite" id="PTRK_0000038100.1"/>
    </source>
</evidence>
<dbReference type="GO" id="GO:0031012">
    <property type="term" value="C:extracellular matrix"/>
    <property type="evidence" value="ECO:0007669"/>
    <property type="project" value="TreeGrafter"/>
</dbReference>
<proteinExistence type="predicted"/>
<feature type="binding site" evidence="4">
    <location>
        <position position="22"/>
    </location>
    <ligand>
        <name>Zn(2+)</name>
        <dbReference type="ChEBI" id="CHEBI:29105"/>
        <note>ligand shared with metalloproteinase partner</note>
    </ligand>
</feature>
<dbReference type="InterPro" id="IPR001820">
    <property type="entry name" value="TIMP"/>
</dbReference>
<dbReference type="Gene3D" id="2.40.50.120">
    <property type="match status" value="1"/>
</dbReference>
<evidence type="ECO:0000256" key="6">
    <source>
        <dbReference type="SAM" id="SignalP"/>
    </source>
</evidence>
<feature type="signal peptide" evidence="6">
    <location>
        <begin position="1"/>
        <end position="21"/>
    </location>
</feature>
<keyword evidence="2" id="KW-0964">Secreted</keyword>
<organism evidence="8 9">
    <name type="scientific">Parastrongyloides trichosuri</name>
    <name type="common">Possum-specific nematode worm</name>
    <dbReference type="NCBI Taxonomy" id="131310"/>
    <lineage>
        <taxon>Eukaryota</taxon>
        <taxon>Metazoa</taxon>
        <taxon>Ecdysozoa</taxon>
        <taxon>Nematoda</taxon>
        <taxon>Chromadorea</taxon>
        <taxon>Rhabditida</taxon>
        <taxon>Tylenchina</taxon>
        <taxon>Panagrolaimomorpha</taxon>
        <taxon>Strongyloidoidea</taxon>
        <taxon>Strongyloididae</taxon>
        <taxon>Parastrongyloides</taxon>
    </lineage>
</organism>
<accession>A0A0N4Z103</accession>
<dbReference type="WBParaSite" id="PTRK_0000038100.1">
    <property type="protein sequence ID" value="PTRK_0000038100.1"/>
    <property type="gene ID" value="PTRK_0000038100"/>
</dbReference>
<dbReference type="AlphaFoldDB" id="A0A0N4Z103"/>
<keyword evidence="8" id="KW-1185">Reference proteome</keyword>
<dbReference type="PROSITE" id="PS50189">
    <property type="entry name" value="NTR"/>
    <property type="match status" value="1"/>
</dbReference>
<dbReference type="GO" id="GO:0005615">
    <property type="term" value="C:extracellular space"/>
    <property type="evidence" value="ECO:0007669"/>
    <property type="project" value="TreeGrafter"/>
</dbReference>
<protein>
    <submittedName>
        <fullName evidence="9">NTR domain-containing protein</fullName>
    </submittedName>
</protein>
<sequence length="169" mass="19119">MTNFLTFFGFIVFCLININEACKCALRDPGIVFCTTDWTSHVKIIGKYTLNGDENSGGGFLFGGPNILYIVEQIKEYRKPENVSSLPVTIFTNQQSAACGITMLEVNKEYLLSGTYSKNLLYINYCSQMRGEDIDNYGPTPQEWGLITKNQRLKLDNGNYNNCTKNEVY</sequence>
<evidence type="ECO:0000313" key="8">
    <source>
        <dbReference type="Proteomes" id="UP000038045"/>
    </source>
</evidence>
<comment type="subcellular location">
    <subcellularLocation>
        <location evidence="1">Secreted</location>
    </subcellularLocation>
</comment>
<evidence type="ECO:0000259" key="7">
    <source>
        <dbReference type="PROSITE" id="PS50189"/>
    </source>
</evidence>
<dbReference type="GO" id="GO:0002020">
    <property type="term" value="F:protease binding"/>
    <property type="evidence" value="ECO:0007669"/>
    <property type="project" value="TreeGrafter"/>
</dbReference>
<dbReference type="InterPro" id="IPR008993">
    <property type="entry name" value="TIMP-like_OB-fold"/>
</dbReference>
<dbReference type="GO" id="GO:0008191">
    <property type="term" value="F:metalloendopeptidase inhibitor activity"/>
    <property type="evidence" value="ECO:0007669"/>
    <property type="project" value="InterPro"/>
</dbReference>
<dbReference type="GO" id="GO:0046872">
    <property type="term" value="F:metal ion binding"/>
    <property type="evidence" value="ECO:0007669"/>
    <property type="project" value="UniProtKB-KW"/>
</dbReference>
<dbReference type="InterPro" id="IPR001134">
    <property type="entry name" value="Netrin_domain"/>
</dbReference>
<feature type="domain" description="NTR" evidence="7">
    <location>
        <begin position="22"/>
        <end position="163"/>
    </location>
</feature>
<dbReference type="STRING" id="131310.A0A0N4Z103"/>
<evidence type="ECO:0000256" key="4">
    <source>
        <dbReference type="PIRSR" id="PIRSR601820-1"/>
    </source>
</evidence>
<name>A0A0N4Z103_PARTI</name>
<evidence type="ECO:0000256" key="1">
    <source>
        <dbReference type="ARBA" id="ARBA00004613"/>
    </source>
</evidence>
<dbReference type="PANTHER" id="PTHR11844">
    <property type="entry name" value="METALLOPROTEASE INHIBITOR"/>
    <property type="match status" value="1"/>
</dbReference>
<evidence type="ECO:0000256" key="2">
    <source>
        <dbReference type="ARBA" id="ARBA00022525"/>
    </source>
</evidence>
<reference evidence="9" key="1">
    <citation type="submission" date="2017-02" db="UniProtKB">
        <authorList>
            <consortium name="WormBaseParasite"/>
        </authorList>
    </citation>
    <scope>IDENTIFICATION</scope>
</reference>
<feature type="disulfide bond" evidence="5">
    <location>
        <begin position="22"/>
        <end position="99"/>
    </location>
</feature>
<dbReference type="Proteomes" id="UP000038045">
    <property type="component" value="Unplaced"/>
</dbReference>
<dbReference type="Pfam" id="PF00965">
    <property type="entry name" value="TIMP"/>
    <property type="match status" value="1"/>
</dbReference>
<feature type="chain" id="PRO_5005890935" evidence="6">
    <location>
        <begin position="22"/>
        <end position="169"/>
    </location>
</feature>
<dbReference type="SUPFAM" id="SSF50242">
    <property type="entry name" value="TIMP-like"/>
    <property type="match status" value="1"/>
</dbReference>
<keyword evidence="3 5" id="KW-1015">Disulfide bond</keyword>
<feature type="disulfide bond" evidence="5">
    <location>
        <begin position="24"/>
        <end position="126"/>
    </location>
</feature>
<dbReference type="GO" id="GO:0051045">
    <property type="term" value="P:negative regulation of membrane protein ectodomain proteolysis"/>
    <property type="evidence" value="ECO:0007669"/>
    <property type="project" value="TreeGrafter"/>
</dbReference>